<dbReference type="AlphaFoldDB" id="A0AAX1NA97"/>
<protein>
    <submittedName>
        <fullName evidence="1">Uncharacterized protein</fullName>
    </submittedName>
</protein>
<evidence type="ECO:0000313" key="1">
    <source>
        <dbReference type="EMBL" id="QWG04484.1"/>
    </source>
</evidence>
<reference evidence="1 2" key="1">
    <citation type="submission" date="2021-05" db="EMBL/GenBank/DDBJ databases">
        <title>Comparative genomic studies on the polysaccharide-degrading batcterial strains of the Flammeovirga genus.</title>
        <authorList>
            <person name="Zewei F."/>
            <person name="Zheng Z."/>
            <person name="Yu L."/>
            <person name="Ruyue G."/>
            <person name="Yanhong M."/>
            <person name="Yuanyuan C."/>
            <person name="Jingyan G."/>
            <person name="Wenjun H."/>
        </authorList>
    </citation>
    <scope>NUCLEOTIDE SEQUENCE [LARGE SCALE GENOMIC DNA]</scope>
    <source>
        <strain evidence="1 2">NBRC:100898</strain>
    </source>
</reference>
<keyword evidence="2" id="KW-1185">Reference proteome</keyword>
<proteinExistence type="predicted"/>
<dbReference type="KEGG" id="fya:KMW28_26675"/>
<dbReference type="Proteomes" id="UP000678679">
    <property type="component" value="Chromosome 2"/>
</dbReference>
<organism evidence="1 2">
    <name type="scientific">Flammeovirga yaeyamensis</name>
    <dbReference type="NCBI Taxonomy" id="367791"/>
    <lineage>
        <taxon>Bacteria</taxon>
        <taxon>Pseudomonadati</taxon>
        <taxon>Bacteroidota</taxon>
        <taxon>Cytophagia</taxon>
        <taxon>Cytophagales</taxon>
        <taxon>Flammeovirgaceae</taxon>
        <taxon>Flammeovirga</taxon>
    </lineage>
</organism>
<dbReference type="RefSeq" id="WP_183364030.1">
    <property type="nucleotide sequence ID" value="NZ_CP076133.1"/>
</dbReference>
<evidence type="ECO:0000313" key="2">
    <source>
        <dbReference type="Proteomes" id="UP000678679"/>
    </source>
</evidence>
<sequence>MMWESRNPSLVGELEKLLKNSKKERLQDDESRTKYDAQIEAKILALKGNNSESEFSCSHWETYKKDHKDELDSIIMSFTEKFNEEWEKLKDNRDKMPKLIMDFDVWRHFGETKGEIIKNKKTLFSKVFLSEKLILDIESFQQNILFKNYLENRIYASDYWL</sequence>
<accession>A0AAX1NA97</accession>
<name>A0AAX1NA97_9BACT</name>
<dbReference type="EMBL" id="CP076133">
    <property type="protein sequence ID" value="QWG04484.1"/>
    <property type="molecule type" value="Genomic_DNA"/>
</dbReference>
<gene>
    <name evidence="1" type="ORF">KMW28_26675</name>
</gene>